<accession>A0AAP0LM82</accession>
<evidence type="ECO:0000313" key="2">
    <source>
        <dbReference type="Proteomes" id="UP001428341"/>
    </source>
</evidence>
<keyword evidence="2" id="KW-1185">Reference proteome</keyword>
<dbReference type="AlphaFoldDB" id="A0AAP0LM82"/>
<sequence length="96" mass="10435">MKFGTAAANGDREIGELIAKAFEKGWGNDLQVLAVSSFLNSSASFFTFHLPHLHCNNCCATPRHRNGPLVVEAATPYSSAYVEQESYNSLVVTQSI</sequence>
<evidence type="ECO:0000313" key="1">
    <source>
        <dbReference type="EMBL" id="KAK9180642.1"/>
    </source>
</evidence>
<organism evidence="1 2">
    <name type="scientific">Citrus x changshan-huyou</name>
    <dbReference type="NCBI Taxonomy" id="2935761"/>
    <lineage>
        <taxon>Eukaryota</taxon>
        <taxon>Viridiplantae</taxon>
        <taxon>Streptophyta</taxon>
        <taxon>Embryophyta</taxon>
        <taxon>Tracheophyta</taxon>
        <taxon>Spermatophyta</taxon>
        <taxon>Magnoliopsida</taxon>
        <taxon>eudicotyledons</taxon>
        <taxon>Gunneridae</taxon>
        <taxon>Pentapetalae</taxon>
        <taxon>rosids</taxon>
        <taxon>malvids</taxon>
        <taxon>Sapindales</taxon>
        <taxon>Rutaceae</taxon>
        <taxon>Aurantioideae</taxon>
        <taxon>Citrus</taxon>
    </lineage>
</organism>
<dbReference type="Proteomes" id="UP001428341">
    <property type="component" value="Unassembled WGS sequence"/>
</dbReference>
<reference evidence="1 2" key="1">
    <citation type="submission" date="2024-05" db="EMBL/GenBank/DDBJ databases">
        <title>Haplotype-resolved chromosome-level genome assembly of Huyou (Citrus changshanensis).</title>
        <authorList>
            <person name="Miao C."/>
            <person name="Chen W."/>
            <person name="Wu Y."/>
            <person name="Wang L."/>
            <person name="Zhao S."/>
            <person name="Grierson D."/>
            <person name="Xu C."/>
            <person name="Chen K."/>
        </authorList>
    </citation>
    <scope>NUCLEOTIDE SEQUENCE [LARGE SCALE GENOMIC DNA]</scope>
    <source>
        <strain evidence="1">01-14</strain>
        <tissue evidence="1">Leaf</tissue>
    </source>
</reference>
<name>A0AAP0LM82_9ROSI</name>
<gene>
    <name evidence="1" type="ORF">WN944_023775</name>
</gene>
<comment type="caution">
    <text evidence="1">The sequence shown here is derived from an EMBL/GenBank/DDBJ whole genome shotgun (WGS) entry which is preliminary data.</text>
</comment>
<dbReference type="EMBL" id="JBCGBO010000024">
    <property type="protein sequence ID" value="KAK9180642.1"/>
    <property type="molecule type" value="Genomic_DNA"/>
</dbReference>
<proteinExistence type="predicted"/>
<protein>
    <submittedName>
        <fullName evidence="1">Uncharacterized protein</fullName>
    </submittedName>
</protein>